<name>A0A165AZA4_9APHY</name>
<dbReference type="GeneID" id="63827332"/>
<accession>A0A165AZA4</accession>
<dbReference type="EMBL" id="KV427705">
    <property type="protein sequence ID" value="KZS99935.1"/>
    <property type="molecule type" value="Genomic_DNA"/>
</dbReference>
<proteinExistence type="predicted"/>
<feature type="transmembrane region" description="Helical" evidence="1">
    <location>
        <begin position="6"/>
        <end position="23"/>
    </location>
</feature>
<dbReference type="RefSeq" id="XP_040757676.1">
    <property type="nucleotide sequence ID" value="XM_040910303.1"/>
</dbReference>
<gene>
    <name evidence="2" type="ORF">LAESUDRAFT_732776</name>
</gene>
<organism evidence="2 3">
    <name type="scientific">Laetiporus sulphureus 93-53</name>
    <dbReference type="NCBI Taxonomy" id="1314785"/>
    <lineage>
        <taxon>Eukaryota</taxon>
        <taxon>Fungi</taxon>
        <taxon>Dikarya</taxon>
        <taxon>Basidiomycota</taxon>
        <taxon>Agaricomycotina</taxon>
        <taxon>Agaricomycetes</taxon>
        <taxon>Polyporales</taxon>
        <taxon>Laetiporus</taxon>
    </lineage>
</organism>
<dbReference type="AlphaFoldDB" id="A0A165AZA4"/>
<evidence type="ECO:0000256" key="1">
    <source>
        <dbReference type="SAM" id="Phobius"/>
    </source>
</evidence>
<evidence type="ECO:0000313" key="2">
    <source>
        <dbReference type="EMBL" id="KZS99935.1"/>
    </source>
</evidence>
<reference evidence="2 3" key="1">
    <citation type="journal article" date="2016" name="Mol. Biol. Evol.">
        <title>Comparative Genomics of Early-Diverging Mushroom-Forming Fungi Provides Insights into the Origins of Lignocellulose Decay Capabilities.</title>
        <authorList>
            <person name="Nagy L.G."/>
            <person name="Riley R."/>
            <person name="Tritt A."/>
            <person name="Adam C."/>
            <person name="Daum C."/>
            <person name="Floudas D."/>
            <person name="Sun H."/>
            <person name="Yadav J.S."/>
            <person name="Pangilinan J."/>
            <person name="Larsson K.H."/>
            <person name="Matsuura K."/>
            <person name="Barry K."/>
            <person name="Labutti K."/>
            <person name="Kuo R."/>
            <person name="Ohm R.A."/>
            <person name="Bhattacharya S.S."/>
            <person name="Shirouzu T."/>
            <person name="Yoshinaga Y."/>
            <person name="Martin F.M."/>
            <person name="Grigoriev I.V."/>
            <person name="Hibbett D.S."/>
        </authorList>
    </citation>
    <scope>NUCLEOTIDE SEQUENCE [LARGE SCALE GENOMIC DNA]</scope>
    <source>
        <strain evidence="2 3">93-53</strain>
    </source>
</reference>
<sequence length="51" mass="5826">MGESLTIHLIIEYLAANASFAYVRRIRYTTGCRTFEGQGVFQADQYYVTIS</sequence>
<protein>
    <submittedName>
        <fullName evidence="2">Uncharacterized protein</fullName>
    </submittedName>
</protein>
<keyword evidence="1" id="KW-0812">Transmembrane</keyword>
<keyword evidence="1" id="KW-0472">Membrane</keyword>
<keyword evidence="3" id="KW-1185">Reference proteome</keyword>
<dbReference type="Proteomes" id="UP000076871">
    <property type="component" value="Unassembled WGS sequence"/>
</dbReference>
<evidence type="ECO:0000313" key="3">
    <source>
        <dbReference type="Proteomes" id="UP000076871"/>
    </source>
</evidence>
<dbReference type="InParanoid" id="A0A165AZA4"/>
<keyword evidence="1" id="KW-1133">Transmembrane helix</keyword>